<dbReference type="Proteomes" id="UP000075902">
    <property type="component" value="Unassembled WGS sequence"/>
</dbReference>
<protein>
    <submittedName>
        <fullName evidence="2">Uncharacterized protein</fullName>
    </submittedName>
</protein>
<accession>A0A182TRE8</accession>
<feature type="region of interest" description="Disordered" evidence="1">
    <location>
        <begin position="66"/>
        <end position="98"/>
    </location>
</feature>
<reference evidence="3" key="1">
    <citation type="submission" date="2014-01" db="EMBL/GenBank/DDBJ databases">
        <title>The Genome Sequence of Anopheles melas CM1001059_A (V2).</title>
        <authorList>
            <consortium name="The Broad Institute Genomics Platform"/>
            <person name="Neafsey D.E."/>
            <person name="Besansky N."/>
            <person name="Howell P."/>
            <person name="Walton C."/>
            <person name="Young S.K."/>
            <person name="Zeng Q."/>
            <person name="Gargeya S."/>
            <person name="Fitzgerald M."/>
            <person name="Haas B."/>
            <person name="Abouelleil A."/>
            <person name="Allen A.W."/>
            <person name="Alvarado L."/>
            <person name="Arachchi H.M."/>
            <person name="Berlin A.M."/>
            <person name="Chapman S.B."/>
            <person name="Gainer-Dewar J."/>
            <person name="Goldberg J."/>
            <person name="Griggs A."/>
            <person name="Gujja S."/>
            <person name="Hansen M."/>
            <person name="Howarth C."/>
            <person name="Imamovic A."/>
            <person name="Ireland A."/>
            <person name="Larimer J."/>
            <person name="McCowan C."/>
            <person name="Murphy C."/>
            <person name="Pearson M."/>
            <person name="Poon T.W."/>
            <person name="Priest M."/>
            <person name="Roberts A."/>
            <person name="Saif S."/>
            <person name="Shea T."/>
            <person name="Sisk P."/>
            <person name="Sykes S."/>
            <person name="Wortman J."/>
            <person name="Nusbaum C."/>
            <person name="Birren B."/>
        </authorList>
    </citation>
    <scope>NUCLEOTIDE SEQUENCE [LARGE SCALE GENOMIC DNA]</scope>
    <source>
        <strain evidence="3">CM1001059</strain>
    </source>
</reference>
<proteinExistence type="predicted"/>
<evidence type="ECO:0000256" key="1">
    <source>
        <dbReference type="SAM" id="MobiDB-lite"/>
    </source>
</evidence>
<feature type="compositionally biased region" description="Low complexity" evidence="1">
    <location>
        <begin position="88"/>
        <end position="98"/>
    </location>
</feature>
<name>A0A182TRE8_9DIPT</name>
<reference evidence="2" key="2">
    <citation type="submission" date="2020-05" db="UniProtKB">
        <authorList>
            <consortium name="EnsemblMetazoa"/>
        </authorList>
    </citation>
    <scope>IDENTIFICATION</scope>
    <source>
        <strain evidence="2">CM1001059</strain>
    </source>
</reference>
<dbReference type="EnsemblMetazoa" id="AMEC006980-RA">
    <property type="protein sequence ID" value="AMEC006980-PA"/>
    <property type="gene ID" value="AMEC006980"/>
</dbReference>
<dbReference type="AlphaFoldDB" id="A0A182TRE8"/>
<dbReference type="VEuPathDB" id="VectorBase:AMEC006980"/>
<dbReference type="STRING" id="34690.A0A182TRE8"/>
<feature type="region of interest" description="Disordered" evidence="1">
    <location>
        <begin position="1"/>
        <end position="24"/>
    </location>
</feature>
<sequence>TRGRGRGRGRGKLSLADGAGSVFGGTPIAGASPVDGNVDPLFIGTPNSHNPSTDAMQGFQLLFGHLQTPRGAGGSARSRGGRRGAGSRGPRTPRGGRGAAKAAMAAMLAAASATPPADLVGSFADLTAAEEAAKSQLLDALQQQQEQLLQQQMPLSPVGAVVDVTPKPRGRGRGTRGTTDRRRGNAYELFVARRLSQSRDDGLGKCSAFWPRLAAAAALLTNRANKRIDL</sequence>
<keyword evidence="3" id="KW-1185">Reference proteome</keyword>
<feature type="compositionally biased region" description="Basic residues" evidence="1">
    <location>
        <begin position="1"/>
        <end position="11"/>
    </location>
</feature>
<evidence type="ECO:0000313" key="3">
    <source>
        <dbReference type="Proteomes" id="UP000075902"/>
    </source>
</evidence>
<feature type="region of interest" description="Disordered" evidence="1">
    <location>
        <begin position="160"/>
        <end position="180"/>
    </location>
</feature>
<evidence type="ECO:0000313" key="2">
    <source>
        <dbReference type="EnsemblMetazoa" id="AMEC006980-PA"/>
    </source>
</evidence>
<organism evidence="2 3">
    <name type="scientific">Anopheles melas</name>
    <dbReference type="NCBI Taxonomy" id="34690"/>
    <lineage>
        <taxon>Eukaryota</taxon>
        <taxon>Metazoa</taxon>
        <taxon>Ecdysozoa</taxon>
        <taxon>Arthropoda</taxon>
        <taxon>Hexapoda</taxon>
        <taxon>Insecta</taxon>
        <taxon>Pterygota</taxon>
        <taxon>Neoptera</taxon>
        <taxon>Endopterygota</taxon>
        <taxon>Diptera</taxon>
        <taxon>Nematocera</taxon>
        <taxon>Culicoidea</taxon>
        <taxon>Culicidae</taxon>
        <taxon>Anophelinae</taxon>
        <taxon>Anopheles</taxon>
    </lineage>
</organism>